<evidence type="ECO:0008006" key="3">
    <source>
        <dbReference type="Google" id="ProtNLM"/>
    </source>
</evidence>
<dbReference type="EMBL" id="BAAANY010000002">
    <property type="protein sequence ID" value="GAA1661083.1"/>
    <property type="molecule type" value="Genomic_DNA"/>
</dbReference>
<dbReference type="NCBIfam" id="NF047719">
    <property type="entry name" value="SCO6745_fam_HTH"/>
    <property type="match status" value="1"/>
</dbReference>
<dbReference type="Proteomes" id="UP001500618">
    <property type="component" value="Unassembled WGS sequence"/>
</dbReference>
<organism evidence="1 2">
    <name type="scientific">Fodinicola feengrottensis</name>
    <dbReference type="NCBI Taxonomy" id="435914"/>
    <lineage>
        <taxon>Bacteria</taxon>
        <taxon>Bacillati</taxon>
        <taxon>Actinomycetota</taxon>
        <taxon>Actinomycetes</taxon>
        <taxon>Mycobacteriales</taxon>
        <taxon>Fodinicola</taxon>
    </lineage>
</organism>
<sequence>MWRLVEGYHAPVYFAPQAREEYAAAGLRGFWMGYVAGRSGPLGAVPPEVVTAMFYNFAAARIDRALPDAWSLGTPADAVAAHQRIADLRLRELLGDGVDDPALGEVAKALAEVVVGLDPAGRPLFAAHAALAIPDAPHLALWWATTALREFRGDGHVAALLTAGLDGCEANVLAVVAGQVPEQQREFRGWTEPEWEAAINRLRERGWLDADDALTDRGRQVRTDVEELTDRLAASVDRAVEAGFGVDRLLAALRPVVARTVEGVPFPNPIGLPE</sequence>
<dbReference type="Pfam" id="PF21863">
    <property type="entry name" value="HTH_67"/>
    <property type="match status" value="1"/>
</dbReference>
<dbReference type="RefSeq" id="WP_163567329.1">
    <property type="nucleotide sequence ID" value="NZ_BAAANY010000002.1"/>
</dbReference>
<keyword evidence="2" id="KW-1185">Reference proteome</keyword>
<reference evidence="1 2" key="1">
    <citation type="journal article" date="2019" name="Int. J. Syst. Evol. Microbiol.">
        <title>The Global Catalogue of Microorganisms (GCM) 10K type strain sequencing project: providing services to taxonomists for standard genome sequencing and annotation.</title>
        <authorList>
            <consortium name="The Broad Institute Genomics Platform"/>
            <consortium name="The Broad Institute Genome Sequencing Center for Infectious Disease"/>
            <person name="Wu L."/>
            <person name="Ma J."/>
        </authorList>
    </citation>
    <scope>NUCLEOTIDE SEQUENCE [LARGE SCALE GENOMIC DNA]</scope>
    <source>
        <strain evidence="1 2">JCM 14718</strain>
    </source>
</reference>
<proteinExistence type="predicted"/>
<comment type="caution">
    <text evidence="1">The sequence shown here is derived from an EMBL/GenBank/DDBJ whole genome shotgun (WGS) entry which is preliminary data.</text>
</comment>
<protein>
    <recommendedName>
        <fullName evidence="3">SalK</fullName>
    </recommendedName>
</protein>
<gene>
    <name evidence="1" type="ORF">GCM10009765_08160</name>
</gene>
<evidence type="ECO:0000313" key="1">
    <source>
        <dbReference type="EMBL" id="GAA1661083.1"/>
    </source>
</evidence>
<name>A0ABN2FWM3_9ACTN</name>
<accession>A0ABN2FWM3</accession>
<evidence type="ECO:0000313" key="2">
    <source>
        <dbReference type="Proteomes" id="UP001500618"/>
    </source>
</evidence>
<dbReference type="InterPro" id="IPR054058">
    <property type="entry name" value="HTH_67"/>
</dbReference>